<protein>
    <submittedName>
        <fullName evidence="1">Ornithine cyclodeaminase</fullName>
    </submittedName>
</protein>
<reference evidence="1" key="1">
    <citation type="submission" date="2021-06" db="EMBL/GenBank/DDBJ databases">
        <title>Paracoccus bacterium XHP0099 sp. nov., isolated from the surface waters of the Yellow Sea.</title>
        <authorList>
            <person name="Xue H."/>
            <person name="Zhang D."/>
        </authorList>
    </citation>
    <scope>NUCLEOTIDE SEQUENCE</scope>
    <source>
        <strain evidence="1">XHP0099</strain>
    </source>
</reference>
<dbReference type="Proteomes" id="UP001166191">
    <property type="component" value="Unassembled WGS sequence"/>
</dbReference>
<keyword evidence="2" id="KW-1185">Reference proteome</keyword>
<dbReference type="Pfam" id="PF02423">
    <property type="entry name" value="OCD_Mu_crystall"/>
    <property type="match status" value="1"/>
</dbReference>
<proteinExistence type="predicted"/>
<organism evidence="1 2">
    <name type="scientific">Paracoccus marinaquae</name>
    <dbReference type="NCBI Taxonomy" id="2841926"/>
    <lineage>
        <taxon>Bacteria</taxon>
        <taxon>Pseudomonadati</taxon>
        <taxon>Pseudomonadota</taxon>
        <taxon>Alphaproteobacteria</taxon>
        <taxon>Rhodobacterales</taxon>
        <taxon>Paracoccaceae</taxon>
        <taxon>Paracoccus</taxon>
    </lineage>
</organism>
<comment type="caution">
    <text evidence="1">The sequence shown here is derived from an EMBL/GenBank/DDBJ whole genome shotgun (WGS) entry which is preliminary data.</text>
</comment>
<evidence type="ECO:0000313" key="2">
    <source>
        <dbReference type="Proteomes" id="UP001166191"/>
    </source>
</evidence>
<dbReference type="RefSeq" id="WP_216034696.1">
    <property type="nucleotide sequence ID" value="NZ_JAHKNG010000055.1"/>
</dbReference>
<gene>
    <name evidence="1" type="ORF">KNW02_18520</name>
</gene>
<dbReference type="EMBL" id="JAHKNG010000055">
    <property type="protein sequence ID" value="MBU3032093.1"/>
    <property type="molecule type" value="Genomic_DNA"/>
</dbReference>
<evidence type="ECO:0000313" key="1">
    <source>
        <dbReference type="EMBL" id="MBU3032093.1"/>
    </source>
</evidence>
<accession>A0ABS6ANB9</accession>
<sequence length="319" mass="33766">MSIRQISYDEMIGQLAWPEAVEALRAGHLLPRAQVADMFLGPAEGTLLSRGAFIEGLGFGVKSVTIFDRNAAEGFPTVQGAMQVFGPRNGQLEAIVESRLVTEIKTAADSVLGARLLARPDSRHLLVVGAGTVARSLIGAYRALFPQLERISVWARRPDQAKALAEDFGASPVPVAAVPDLAAAAATADIVTSATMARQPILHGAWIRPGAHIDLIGAYKSDMREADDALISGCRLFVDNRETTIGHIGELMIPIANGIISPEAVRADLYDLIADAAPGRLAPGDITVFKNGGGAHLDLMIARYIAGKDSPPVAERRPG</sequence>
<dbReference type="PANTHER" id="PTHR13812">
    <property type="entry name" value="KETIMINE REDUCTASE MU-CRYSTALLIN"/>
    <property type="match status" value="1"/>
</dbReference>
<dbReference type="PANTHER" id="PTHR13812:SF19">
    <property type="entry name" value="KETIMINE REDUCTASE MU-CRYSTALLIN"/>
    <property type="match status" value="1"/>
</dbReference>
<dbReference type="InterPro" id="IPR003462">
    <property type="entry name" value="ODC_Mu_crystall"/>
</dbReference>
<name>A0ABS6ANB9_9RHOB</name>